<dbReference type="EMBL" id="JBJQND010000004">
    <property type="protein sequence ID" value="KAL3880110.1"/>
    <property type="molecule type" value="Genomic_DNA"/>
</dbReference>
<accession>A0ABD3X2Z1</accession>
<dbReference type="AlphaFoldDB" id="A0ABD3X2Z1"/>
<organism evidence="2 3">
    <name type="scientific">Sinanodonta woodiana</name>
    <name type="common">Chinese pond mussel</name>
    <name type="synonym">Anodonta woodiana</name>
    <dbReference type="NCBI Taxonomy" id="1069815"/>
    <lineage>
        <taxon>Eukaryota</taxon>
        <taxon>Metazoa</taxon>
        <taxon>Spiralia</taxon>
        <taxon>Lophotrochozoa</taxon>
        <taxon>Mollusca</taxon>
        <taxon>Bivalvia</taxon>
        <taxon>Autobranchia</taxon>
        <taxon>Heteroconchia</taxon>
        <taxon>Palaeoheterodonta</taxon>
        <taxon>Unionida</taxon>
        <taxon>Unionoidea</taxon>
        <taxon>Unionidae</taxon>
        <taxon>Unioninae</taxon>
        <taxon>Sinanodonta</taxon>
    </lineage>
</organism>
<sequence length="212" mass="23870">MRGCLLLFLFTLGSAVPVDFGPTPFHFETTPVGCFYNNRWYRPGEEISRGQSGNWCYFTICDHSGQILNGDDFNCHTTLTTTTPIYFETTRAGCFYNGNWYSLGEVISQGQSGNWCYFTMCDHSGQILNGDDFNCHTTLTTTTPIYFETTRAGCFYNGNWYSLGEVISHGQSGNWCYSTMCDHSGQIIYGDNFHCMTTTATTTPDQNHFVGK</sequence>
<proteinExistence type="predicted"/>
<gene>
    <name evidence="2" type="ORF">ACJMK2_032379</name>
</gene>
<dbReference type="Proteomes" id="UP001634394">
    <property type="component" value="Unassembled WGS sequence"/>
</dbReference>
<comment type="caution">
    <text evidence="2">The sequence shown here is derived from an EMBL/GenBank/DDBJ whole genome shotgun (WGS) entry which is preliminary data.</text>
</comment>
<feature type="signal peptide" evidence="1">
    <location>
        <begin position="1"/>
        <end position="15"/>
    </location>
</feature>
<protein>
    <submittedName>
        <fullName evidence="2">Uncharacterized protein</fullName>
    </submittedName>
</protein>
<feature type="chain" id="PRO_5044881176" evidence="1">
    <location>
        <begin position="16"/>
        <end position="212"/>
    </location>
</feature>
<keyword evidence="1" id="KW-0732">Signal</keyword>
<reference evidence="2 3" key="1">
    <citation type="submission" date="2024-11" db="EMBL/GenBank/DDBJ databases">
        <title>Chromosome-level genome assembly of the freshwater bivalve Anodonta woodiana.</title>
        <authorList>
            <person name="Chen X."/>
        </authorList>
    </citation>
    <scope>NUCLEOTIDE SEQUENCE [LARGE SCALE GENOMIC DNA]</scope>
    <source>
        <strain evidence="2">MN2024</strain>
        <tissue evidence="2">Gills</tissue>
    </source>
</reference>
<evidence type="ECO:0000313" key="2">
    <source>
        <dbReference type="EMBL" id="KAL3880110.1"/>
    </source>
</evidence>
<evidence type="ECO:0000313" key="3">
    <source>
        <dbReference type="Proteomes" id="UP001634394"/>
    </source>
</evidence>
<keyword evidence="3" id="KW-1185">Reference proteome</keyword>
<name>A0ABD3X2Z1_SINWO</name>
<evidence type="ECO:0000256" key="1">
    <source>
        <dbReference type="SAM" id="SignalP"/>
    </source>
</evidence>